<feature type="domain" description="Cyclic nucleotide-binding" evidence="11">
    <location>
        <begin position="242"/>
        <end position="276"/>
    </location>
</feature>
<gene>
    <name evidence="13" type="primary">LOC108986294</name>
</gene>
<proteinExistence type="inferred from homology"/>
<evidence type="ECO:0000256" key="1">
    <source>
        <dbReference type="ARBA" id="ARBA00004141"/>
    </source>
</evidence>
<keyword evidence="4 10" id="KW-0812">Transmembrane</keyword>
<dbReference type="InterPro" id="IPR000595">
    <property type="entry name" value="cNMP-bd_dom"/>
</dbReference>
<dbReference type="InterPro" id="IPR005821">
    <property type="entry name" value="Ion_trans_dom"/>
</dbReference>
<dbReference type="SUPFAM" id="SSF51206">
    <property type="entry name" value="cAMP-binding domain-like"/>
    <property type="match status" value="1"/>
</dbReference>
<keyword evidence="12" id="KW-1185">Reference proteome</keyword>
<protein>
    <submittedName>
        <fullName evidence="13">Cyclic nucleotide-gated ion channel 1-like</fullName>
    </submittedName>
</protein>
<feature type="transmembrane region" description="Helical" evidence="10">
    <location>
        <begin position="206"/>
        <end position="224"/>
    </location>
</feature>
<evidence type="ECO:0000256" key="8">
    <source>
        <dbReference type="ARBA" id="ARBA00023286"/>
    </source>
</evidence>
<dbReference type="PROSITE" id="PS50042">
    <property type="entry name" value="CNMP_BINDING_3"/>
    <property type="match status" value="1"/>
</dbReference>
<keyword evidence="7 10" id="KW-0472">Membrane</keyword>
<name>A0A6P9EIR5_JUGRE</name>
<keyword evidence="9" id="KW-0407">Ion channel</keyword>
<organism evidence="12 13">
    <name type="scientific">Juglans regia</name>
    <name type="common">English walnut</name>
    <dbReference type="NCBI Taxonomy" id="51240"/>
    <lineage>
        <taxon>Eukaryota</taxon>
        <taxon>Viridiplantae</taxon>
        <taxon>Streptophyta</taxon>
        <taxon>Embryophyta</taxon>
        <taxon>Tracheophyta</taxon>
        <taxon>Spermatophyta</taxon>
        <taxon>Magnoliopsida</taxon>
        <taxon>eudicotyledons</taxon>
        <taxon>Gunneridae</taxon>
        <taxon>Pentapetalae</taxon>
        <taxon>rosids</taxon>
        <taxon>fabids</taxon>
        <taxon>Fagales</taxon>
        <taxon>Juglandaceae</taxon>
        <taxon>Juglans</taxon>
    </lineage>
</organism>
<evidence type="ECO:0000313" key="12">
    <source>
        <dbReference type="Proteomes" id="UP000235220"/>
    </source>
</evidence>
<dbReference type="PANTHER" id="PTHR45651">
    <property type="entry name" value="CYCLIC NUCLEOTIDE-GATED ION CHANNEL 15-RELATED-RELATED"/>
    <property type="match status" value="1"/>
</dbReference>
<reference evidence="13" key="1">
    <citation type="submission" date="2025-08" db="UniProtKB">
        <authorList>
            <consortium name="RefSeq"/>
        </authorList>
    </citation>
    <scope>IDENTIFICATION</scope>
    <source>
        <tissue evidence="13">Leaves</tissue>
    </source>
</reference>
<evidence type="ECO:0000256" key="2">
    <source>
        <dbReference type="ARBA" id="ARBA00010486"/>
    </source>
</evidence>
<dbReference type="InterPro" id="IPR014710">
    <property type="entry name" value="RmlC-like_jellyroll"/>
</dbReference>
<dbReference type="Proteomes" id="UP000235220">
    <property type="component" value="Chromosome 7"/>
</dbReference>
<accession>A0A6P9EIR5</accession>
<dbReference type="GO" id="GO:0016020">
    <property type="term" value="C:membrane"/>
    <property type="evidence" value="ECO:0007669"/>
    <property type="project" value="UniProtKB-SubCell"/>
</dbReference>
<dbReference type="Pfam" id="PF00520">
    <property type="entry name" value="Ion_trans"/>
    <property type="match status" value="1"/>
</dbReference>
<dbReference type="Gene3D" id="1.10.287.70">
    <property type="match status" value="1"/>
</dbReference>
<feature type="transmembrane region" description="Helical" evidence="10">
    <location>
        <begin position="80"/>
        <end position="104"/>
    </location>
</feature>
<keyword evidence="8" id="KW-1071">Ligand-gated ion channel</keyword>
<evidence type="ECO:0000259" key="11">
    <source>
        <dbReference type="PROSITE" id="PS50042"/>
    </source>
</evidence>
<keyword evidence="3" id="KW-0813">Transport</keyword>
<comment type="similarity">
    <text evidence="2">Belongs to the cyclic nucleotide-gated cation channel (TC 1.A.1.5) family.</text>
</comment>
<keyword evidence="6" id="KW-0406">Ion transport</keyword>
<dbReference type="InParanoid" id="A0A6P9EIR5"/>
<dbReference type="GO" id="GO:0034220">
    <property type="term" value="P:monoatomic ion transmembrane transport"/>
    <property type="evidence" value="ECO:0007669"/>
    <property type="project" value="UniProtKB-KW"/>
</dbReference>
<sequence length="385" mass="44468">MVTDAWLIAKRYLRSYFLIDVLAILPLPQVILLLYFRSRCKSIIKFLNALVPLQYVPRALRIYGSWKKVNRTNKKLTQNVLFRSVFNLILYILATQVLGANWYLFAVDQEMTCWQIACEKHTGCSQSSFSCDSSLRNYPFINDYCPIHETQNMISYDFRIFHEAIQLGILASTDIPRKMVHCFWWGLRNLSSFGQNLQTSARSLETLFAVSISISGLLLFLYFIGNLQVPMLEQNDTLLNLILKRLRPVYYTWEGRYIFREGEPIDRMVFITSGIVLKLMRRTINGTGSGTVLECIHEYHGDLDEVNEILNWGIKKLEDSSPHGLSNLTISKITLKTHTEVDGFDLMAKDLREVRRRAHQRQQAVQGGSTSLLYKVFSSDIECYG</sequence>
<evidence type="ECO:0000256" key="4">
    <source>
        <dbReference type="ARBA" id="ARBA00022692"/>
    </source>
</evidence>
<evidence type="ECO:0000256" key="3">
    <source>
        <dbReference type="ARBA" id="ARBA00022448"/>
    </source>
</evidence>
<dbReference type="KEGG" id="jre:108986294"/>
<dbReference type="RefSeq" id="XP_035547384.1">
    <property type="nucleotide sequence ID" value="XM_035691491.1"/>
</dbReference>
<dbReference type="InterPro" id="IPR018490">
    <property type="entry name" value="cNMP-bd_dom_sf"/>
</dbReference>
<evidence type="ECO:0000256" key="6">
    <source>
        <dbReference type="ARBA" id="ARBA00023065"/>
    </source>
</evidence>
<feature type="transmembrane region" description="Helical" evidence="10">
    <location>
        <begin position="16"/>
        <end position="36"/>
    </location>
</feature>
<keyword evidence="5 10" id="KW-1133">Transmembrane helix</keyword>
<evidence type="ECO:0000313" key="13">
    <source>
        <dbReference type="RefSeq" id="XP_035547384.1"/>
    </source>
</evidence>
<dbReference type="PANTHER" id="PTHR45651:SF68">
    <property type="entry name" value="ION TRANSPORT DOMAIN-CONTAINING PROTEIN"/>
    <property type="match status" value="1"/>
</dbReference>
<dbReference type="SUPFAM" id="SSF81324">
    <property type="entry name" value="Voltage-gated potassium channels"/>
    <property type="match status" value="1"/>
</dbReference>
<evidence type="ECO:0000256" key="10">
    <source>
        <dbReference type="SAM" id="Phobius"/>
    </source>
</evidence>
<evidence type="ECO:0000256" key="5">
    <source>
        <dbReference type="ARBA" id="ARBA00022989"/>
    </source>
</evidence>
<comment type="subcellular location">
    <subcellularLocation>
        <location evidence="1">Membrane</location>
        <topology evidence="1">Multi-pass membrane protein</topology>
    </subcellularLocation>
</comment>
<dbReference type="OrthoDB" id="421226at2759"/>
<dbReference type="Gene3D" id="2.60.120.10">
    <property type="entry name" value="Jelly Rolls"/>
    <property type="match status" value="1"/>
</dbReference>
<dbReference type="AlphaFoldDB" id="A0A6P9EIR5"/>
<dbReference type="GeneID" id="108986294"/>
<evidence type="ECO:0000256" key="7">
    <source>
        <dbReference type="ARBA" id="ARBA00023136"/>
    </source>
</evidence>
<evidence type="ECO:0000256" key="9">
    <source>
        <dbReference type="ARBA" id="ARBA00023303"/>
    </source>
</evidence>